<dbReference type="GO" id="GO:0004673">
    <property type="term" value="F:protein histidine kinase activity"/>
    <property type="evidence" value="ECO:0007669"/>
    <property type="project" value="UniProtKB-EC"/>
</dbReference>
<dbReference type="PANTHER" id="PTHR43065">
    <property type="entry name" value="SENSOR HISTIDINE KINASE"/>
    <property type="match status" value="1"/>
</dbReference>
<dbReference type="SUPFAM" id="SSF55874">
    <property type="entry name" value="ATPase domain of HSP90 chaperone/DNA topoisomerase II/histidine kinase"/>
    <property type="match status" value="1"/>
</dbReference>
<dbReference type="Proteomes" id="UP001295463">
    <property type="component" value="Chromosome"/>
</dbReference>
<dbReference type="Gene3D" id="3.30.565.10">
    <property type="entry name" value="Histidine kinase-like ATPase, C-terminal domain"/>
    <property type="match status" value="1"/>
</dbReference>
<evidence type="ECO:0000256" key="2">
    <source>
        <dbReference type="ARBA" id="ARBA00012438"/>
    </source>
</evidence>
<dbReference type="Pfam" id="PF02518">
    <property type="entry name" value="HATPase_c"/>
    <property type="match status" value="1"/>
</dbReference>
<keyword evidence="11" id="KW-1185">Reference proteome</keyword>
<keyword evidence="4 10" id="KW-0808">Transferase</keyword>
<evidence type="ECO:0000313" key="11">
    <source>
        <dbReference type="Proteomes" id="UP001295463"/>
    </source>
</evidence>
<evidence type="ECO:0000256" key="5">
    <source>
        <dbReference type="ARBA" id="ARBA00022741"/>
    </source>
</evidence>
<dbReference type="PANTHER" id="PTHR43065:SF10">
    <property type="entry name" value="PEROXIDE STRESS-ACTIVATED HISTIDINE KINASE MAK3"/>
    <property type="match status" value="1"/>
</dbReference>
<dbReference type="InterPro" id="IPR036097">
    <property type="entry name" value="HisK_dim/P_sf"/>
</dbReference>
<reference evidence="10 11" key="1">
    <citation type="submission" date="2022-03" db="EMBL/GenBank/DDBJ databases">
        <authorList>
            <person name="Koch H."/>
        </authorList>
    </citation>
    <scope>NUCLEOTIDE SEQUENCE [LARGE SCALE GENOMIC DNA]</scope>
    <source>
        <strain evidence="10 11">G1</strain>
    </source>
</reference>
<dbReference type="EMBL" id="OW150024">
    <property type="protein sequence ID" value="CAH2032414.1"/>
    <property type="molecule type" value="Genomic_DNA"/>
</dbReference>
<evidence type="ECO:0000259" key="9">
    <source>
        <dbReference type="PROSITE" id="PS50109"/>
    </source>
</evidence>
<keyword evidence="3" id="KW-0597">Phosphoprotein</keyword>
<dbReference type="RefSeq" id="WP_305733166.1">
    <property type="nucleotide sequence ID" value="NZ_OW150024.1"/>
</dbReference>
<dbReference type="EC" id="2.7.13.3" evidence="2"/>
<dbReference type="Gene3D" id="1.10.287.130">
    <property type="match status" value="1"/>
</dbReference>
<organism evidence="10 11">
    <name type="scientific">Trichlorobacter ammonificans</name>
    <dbReference type="NCBI Taxonomy" id="2916410"/>
    <lineage>
        <taxon>Bacteria</taxon>
        <taxon>Pseudomonadati</taxon>
        <taxon>Thermodesulfobacteriota</taxon>
        <taxon>Desulfuromonadia</taxon>
        <taxon>Geobacterales</taxon>
        <taxon>Geobacteraceae</taxon>
        <taxon>Trichlorobacter</taxon>
    </lineage>
</organism>
<accession>A0ABN8HL95</accession>
<evidence type="ECO:0000256" key="7">
    <source>
        <dbReference type="ARBA" id="ARBA00022840"/>
    </source>
</evidence>
<protein>
    <recommendedName>
        <fullName evidence="2">histidine kinase</fullName>
        <ecNumber evidence="2">2.7.13.3</ecNumber>
    </recommendedName>
</protein>
<evidence type="ECO:0000313" key="10">
    <source>
        <dbReference type="EMBL" id="CAH2032414.1"/>
    </source>
</evidence>
<dbReference type="CDD" id="cd00075">
    <property type="entry name" value="HATPase"/>
    <property type="match status" value="1"/>
</dbReference>
<keyword evidence="8" id="KW-0902">Two-component regulatory system</keyword>
<evidence type="ECO:0000256" key="8">
    <source>
        <dbReference type="ARBA" id="ARBA00023012"/>
    </source>
</evidence>
<gene>
    <name evidence="10" type="ORF">GEAMG1_2578</name>
</gene>
<keyword evidence="6 10" id="KW-0418">Kinase</keyword>
<evidence type="ECO:0000256" key="6">
    <source>
        <dbReference type="ARBA" id="ARBA00022777"/>
    </source>
</evidence>
<keyword evidence="5" id="KW-0547">Nucleotide-binding</keyword>
<proteinExistence type="predicted"/>
<evidence type="ECO:0000256" key="1">
    <source>
        <dbReference type="ARBA" id="ARBA00000085"/>
    </source>
</evidence>
<evidence type="ECO:0000256" key="3">
    <source>
        <dbReference type="ARBA" id="ARBA00022553"/>
    </source>
</evidence>
<evidence type="ECO:0000256" key="4">
    <source>
        <dbReference type="ARBA" id="ARBA00022679"/>
    </source>
</evidence>
<feature type="domain" description="Histidine kinase" evidence="9">
    <location>
        <begin position="103"/>
        <end position="329"/>
    </location>
</feature>
<dbReference type="PROSITE" id="PS50109">
    <property type="entry name" value="HIS_KIN"/>
    <property type="match status" value="1"/>
</dbReference>
<keyword evidence="7" id="KW-0067">ATP-binding</keyword>
<name>A0ABN8HL95_9BACT</name>
<dbReference type="SMART" id="SM00387">
    <property type="entry name" value="HATPase_c"/>
    <property type="match status" value="1"/>
</dbReference>
<dbReference type="PRINTS" id="PR00344">
    <property type="entry name" value="BCTRLSENSOR"/>
</dbReference>
<dbReference type="InterPro" id="IPR003594">
    <property type="entry name" value="HATPase_dom"/>
</dbReference>
<sequence length="335" mass="37572">MPPKKVTVTADEALSRALQVLDAPAPDSSLLAEELRLLAGSYHTLLRKLHKTLIISDSYQHQLRQFNTTLTQRVEEETERRLAQERLLAQNAKMAAMGEMIDAIAHQWRQPLTTLDILVQNIREARRQNKLDDAYLNRATDRALSQILFMSETIAAFRKFFRPEKRKELFSVSARVIEAASLMNAQMRRDNITLAVVTQTEDDQTCGLPNEFAQVVVNLLTNARDAILELRRSQSAPGGDHRERDRITVQVSSGPDRILLEVCDNGAGIPAEAAPRLFEPDFSTKKKREGSGLGLYMSRLIIEQSMGGTITFSSSPGETVFRVEVPRGECREEAA</sequence>
<dbReference type="InterPro" id="IPR005467">
    <property type="entry name" value="His_kinase_dom"/>
</dbReference>
<dbReference type="SUPFAM" id="SSF47384">
    <property type="entry name" value="Homodimeric domain of signal transducing histidine kinase"/>
    <property type="match status" value="1"/>
</dbReference>
<comment type="catalytic activity">
    <reaction evidence="1">
        <text>ATP + protein L-histidine = ADP + protein N-phospho-L-histidine.</text>
        <dbReference type="EC" id="2.7.13.3"/>
    </reaction>
</comment>
<dbReference type="InterPro" id="IPR004358">
    <property type="entry name" value="Sig_transdc_His_kin-like_C"/>
</dbReference>
<dbReference type="InterPro" id="IPR036890">
    <property type="entry name" value="HATPase_C_sf"/>
</dbReference>